<name>A0A7S4N3G6_9EUKA</name>
<feature type="region of interest" description="Disordered" evidence="1">
    <location>
        <begin position="265"/>
        <end position="349"/>
    </location>
</feature>
<dbReference type="EMBL" id="HBKO01036686">
    <property type="protein sequence ID" value="CAE2262028.1"/>
    <property type="molecule type" value="Transcribed_RNA"/>
</dbReference>
<evidence type="ECO:0000256" key="1">
    <source>
        <dbReference type="SAM" id="MobiDB-lite"/>
    </source>
</evidence>
<sequence>MEQLVGLCEKHGLNTSAAGRTSQGSNRRVSVNLSTRQEQQSMIDVLVGKDRETTLSERALITYPAAQTMAASAAEAHLGKSPNSHFVWQRDDGTVAVVHCWSVKFNDNFKASFKCTTKNPDRTVFTPRMEGEFKRAMRQLFGDAAQKVPIVFARKISHNSSLVISGNRAALVDFLRSRTDVWDALGIVQLYSDHFVTNVTRSGRVYKRMKFTIPLQGQSVIYRKDGFDSMACVKPLFLFNAECERGPQIISVLALDAKVESLGFDEQRHESEDDKSARKSRMQSPLTMCRPTSSASARWSPWRSSSSLNRAWTSGKRASTSGNHKSGHISTRNTAGTRSREMSCEKVETRKLSSLSRKLSLMIPTVGRTFDARSGVKSGTDIAK</sequence>
<feature type="compositionally biased region" description="Polar residues" evidence="1">
    <location>
        <begin position="308"/>
        <end position="337"/>
    </location>
</feature>
<feature type="region of interest" description="Disordered" evidence="1">
    <location>
        <begin position="15"/>
        <end position="34"/>
    </location>
</feature>
<organism evidence="2">
    <name type="scientific">Prymnesium polylepis</name>
    <dbReference type="NCBI Taxonomy" id="72548"/>
    <lineage>
        <taxon>Eukaryota</taxon>
        <taxon>Haptista</taxon>
        <taxon>Haptophyta</taxon>
        <taxon>Prymnesiophyceae</taxon>
        <taxon>Prymnesiales</taxon>
        <taxon>Prymnesiaceae</taxon>
        <taxon>Prymnesium</taxon>
    </lineage>
</organism>
<feature type="compositionally biased region" description="Basic and acidic residues" evidence="1">
    <location>
        <begin position="338"/>
        <end position="349"/>
    </location>
</feature>
<feature type="compositionally biased region" description="Low complexity" evidence="1">
    <location>
        <begin position="293"/>
        <end position="307"/>
    </location>
</feature>
<feature type="compositionally biased region" description="Polar residues" evidence="1">
    <location>
        <begin position="282"/>
        <end position="292"/>
    </location>
</feature>
<feature type="compositionally biased region" description="Basic and acidic residues" evidence="1">
    <location>
        <begin position="265"/>
        <end position="277"/>
    </location>
</feature>
<proteinExistence type="predicted"/>
<evidence type="ECO:0000313" key="2">
    <source>
        <dbReference type="EMBL" id="CAE2262028.1"/>
    </source>
</evidence>
<reference evidence="2" key="1">
    <citation type="submission" date="2021-01" db="EMBL/GenBank/DDBJ databases">
        <authorList>
            <person name="Corre E."/>
            <person name="Pelletier E."/>
            <person name="Niang G."/>
            <person name="Scheremetjew M."/>
            <person name="Finn R."/>
            <person name="Kale V."/>
            <person name="Holt S."/>
            <person name="Cochrane G."/>
            <person name="Meng A."/>
            <person name="Brown T."/>
            <person name="Cohen L."/>
        </authorList>
    </citation>
    <scope>NUCLEOTIDE SEQUENCE</scope>
    <source>
        <strain evidence="2">UIO037</strain>
    </source>
</reference>
<dbReference type="AlphaFoldDB" id="A0A7S4N3G6"/>
<accession>A0A7S4N3G6</accession>
<gene>
    <name evidence="2" type="ORF">CPOL0286_LOCUS16772</name>
</gene>
<protein>
    <submittedName>
        <fullName evidence="2">Uncharacterized protein</fullName>
    </submittedName>
</protein>